<evidence type="ECO:0000313" key="4">
    <source>
        <dbReference type="Proteomes" id="UP001148482"/>
    </source>
</evidence>
<sequence>MKNFSLFLLLGAVFTTASILPSFQPGDGTSKPKEESAAPKDRIDRSLRVMTYNIHHANPPSIPDSINISAIVETIEKQNPDIVALQEIDVNTGRSGKGNQAEIIAKKLKMNVFFGKAIDFDGGQYGVAILSKYQISEERIHLLPSAFGTHGEPRVLATVKVSLPDNTFIRFGSTHLDAQKKDFDRLLQIKEIVNLASQEKLPMIIAGDFNAPPDSEVINILDMNFTRTCSTCEPTIPVHDPEKAIDFIAYKPKKLFAIKEHRVIQTSASDHLPVLAVLNIIK</sequence>
<dbReference type="InterPro" id="IPR051916">
    <property type="entry name" value="GPI-anchor_lipid_remodeler"/>
</dbReference>
<dbReference type="PANTHER" id="PTHR14859:SF15">
    <property type="entry name" value="ENDONUCLEASE_EXONUCLEASE_PHOSPHATASE DOMAIN-CONTAINING PROTEIN"/>
    <property type="match status" value="1"/>
</dbReference>
<protein>
    <submittedName>
        <fullName evidence="3">Endonuclease/exonuclease/phosphatase family protein</fullName>
    </submittedName>
</protein>
<comment type="caution">
    <text evidence="3">The sequence shown here is derived from an EMBL/GenBank/DDBJ whole genome shotgun (WGS) entry which is preliminary data.</text>
</comment>
<keyword evidence="4" id="KW-1185">Reference proteome</keyword>
<dbReference type="GO" id="GO:0004519">
    <property type="term" value="F:endonuclease activity"/>
    <property type="evidence" value="ECO:0007669"/>
    <property type="project" value="UniProtKB-KW"/>
</dbReference>
<dbReference type="GO" id="GO:0016020">
    <property type="term" value="C:membrane"/>
    <property type="evidence" value="ECO:0007669"/>
    <property type="project" value="GOC"/>
</dbReference>
<evidence type="ECO:0000259" key="2">
    <source>
        <dbReference type="Pfam" id="PF03372"/>
    </source>
</evidence>
<dbReference type="Proteomes" id="UP001148482">
    <property type="component" value="Unassembled WGS sequence"/>
</dbReference>
<keyword evidence="3" id="KW-0255">Endonuclease</keyword>
<dbReference type="InterPro" id="IPR005135">
    <property type="entry name" value="Endo/exonuclease/phosphatase"/>
</dbReference>
<feature type="chain" id="PRO_5040933603" evidence="1">
    <location>
        <begin position="18"/>
        <end position="282"/>
    </location>
</feature>
<evidence type="ECO:0000256" key="1">
    <source>
        <dbReference type="SAM" id="SignalP"/>
    </source>
</evidence>
<feature type="signal peptide" evidence="1">
    <location>
        <begin position="1"/>
        <end position="17"/>
    </location>
</feature>
<dbReference type="InterPro" id="IPR036691">
    <property type="entry name" value="Endo/exonu/phosph_ase_sf"/>
</dbReference>
<keyword evidence="3" id="KW-0540">Nuclease</keyword>
<feature type="domain" description="Endonuclease/exonuclease/phosphatase" evidence="2">
    <location>
        <begin position="50"/>
        <end position="271"/>
    </location>
</feature>
<dbReference type="Gene3D" id="3.60.10.10">
    <property type="entry name" value="Endonuclease/exonuclease/phosphatase"/>
    <property type="match status" value="1"/>
</dbReference>
<name>A0A9X3CY91_9FLAO</name>
<gene>
    <name evidence="3" type="ORF">OQ279_12995</name>
</gene>
<dbReference type="EMBL" id="JAPJDA010000021">
    <property type="protein sequence ID" value="MCX2839066.1"/>
    <property type="molecule type" value="Genomic_DNA"/>
</dbReference>
<dbReference type="RefSeq" id="WP_266070380.1">
    <property type="nucleotide sequence ID" value="NZ_JAPJDA010000021.1"/>
</dbReference>
<organism evidence="3 4">
    <name type="scientific">Salinimicrobium profundisediminis</name>
    <dbReference type="NCBI Taxonomy" id="2994553"/>
    <lineage>
        <taxon>Bacteria</taxon>
        <taxon>Pseudomonadati</taxon>
        <taxon>Bacteroidota</taxon>
        <taxon>Flavobacteriia</taxon>
        <taxon>Flavobacteriales</taxon>
        <taxon>Flavobacteriaceae</taxon>
        <taxon>Salinimicrobium</taxon>
    </lineage>
</organism>
<dbReference type="PANTHER" id="PTHR14859">
    <property type="entry name" value="CALCOFLUOR WHITE HYPERSENSITIVE PROTEIN PRECURSOR"/>
    <property type="match status" value="1"/>
</dbReference>
<evidence type="ECO:0000313" key="3">
    <source>
        <dbReference type="EMBL" id="MCX2839066.1"/>
    </source>
</evidence>
<dbReference type="SUPFAM" id="SSF56219">
    <property type="entry name" value="DNase I-like"/>
    <property type="match status" value="1"/>
</dbReference>
<keyword evidence="3" id="KW-0378">Hydrolase</keyword>
<dbReference type="Pfam" id="PF03372">
    <property type="entry name" value="Exo_endo_phos"/>
    <property type="match status" value="1"/>
</dbReference>
<dbReference type="AlphaFoldDB" id="A0A9X3CY91"/>
<keyword evidence="1" id="KW-0732">Signal</keyword>
<accession>A0A9X3CY91</accession>
<reference evidence="3" key="1">
    <citation type="submission" date="2022-11" db="EMBL/GenBank/DDBJ databases">
        <title>Salinimicrobium profundisediminis sp. nov., isolated from deep-sea sediment of the Mariana Trench.</title>
        <authorList>
            <person name="Fu H."/>
        </authorList>
    </citation>
    <scope>NUCLEOTIDE SEQUENCE</scope>
    <source>
        <strain evidence="3">MT39</strain>
    </source>
</reference>
<proteinExistence type="predicted"/>
<dbReference type="GO" id="GO:0006506">
    <property type="term" value="P:GPI anchor biosynthetic process"/>
    <property type="evidence" value="ECO:0007669"/>
    <property type="project" value="TreeGrafter"/>
</dbReference>